<dbReference type="InterPro" id="IPR001932">
    <property type="entry name" value="PPM-type_phosphatase-like_dom"/>
</dbReference>
<evidence type="ECO:0000313" key="8">
    <source>
        <dbReference type="EMBL" id="OLP83716.1"/>
    </source>
</evidence>
<dbReference type="GO" id="GO:0046872">
    <property type="term" value="F:metal ion binding"/>
    <property type="evidence" value="ECO:0007669"/>
    <property type="project" value="UniProtKB-KW"/>
</dbReference>
<feature type="compositionally biased region" description="Basic and acidic residues" evidence="6">
    <location>
        <begin position="743"/>
        <end position="761"/>
    </location>
</feature>
<evidence type="ECO:0000256" key="1">
    <source>
        <dbReference type="ARBA" id="ARBA00004170"/>
    </source>
</evidence>
<accession>A0A1Q9CLC2</accession>
<keyword evidence="2" id="KW-0479">Metal-binding</keyword>
<evidence type="ECO:0000256" key="5">
    <source>
        <dbReference type="RuleBase" id="RU003465"/>
    </source>
</evidence>
<dbReference type="InterPro" id="IPR036457">
    <property type="entry name" value="PPM-type-like_dom_sf"/>
</dbReference>
<comment type="caution">
    <text evidence="8">The sequence shown here is derived from an EMBL/GenBank/DDBJ whole genome shotgun (WGS) entry which is preliminary data.</text>
</comment>
<protein>
    <submittedName>
        <fullName evidence="8">Protein phosphatase 2C-like 1</fullName>
    </submittedName>
</protein>
<dbReference type="InterPro" id="IPR015655">
    <property type="entry name" value="PP2C"/>
</dbReference>
<dbReference type="Pfam" id="PF00481">
    <property type="entry name" value="PP2C"/>
    <property type="match status" value="1"/>
</dbReference>
<reference evidence="8 9" key="1">
    <citation type="submission" date="2016-02" db="EMBL/GenBank/DDBJ databases">
        <title>Genome analysis of coral dinoflagellate symbionts highlights evolutionary adaptations to a symbiotic lifestyle.</title>
        <authorList>
            <person name="Aranda M."/>
            <person name="Li Y."/>
            <person name="Liew Y.J."/>
            <person name="Baumgarten S."/>
            <person name="Simakov O."/>
            <person name="Wilson M."/>
            <person name="Piel J."/>
            <person name="Ashoor H."/>
            <person name="Bougouffa S."/>
            <person name="Bajic V.B."/>
            <person name="Ryu T."/>
            <person name="Ravasi T."/>
            <person name="Bayer T."/>
            <person name="Micklem G."/>
            <person name="Kim H."/>
            <person name="Bhak J."/>
            <person name="Lajeunesse T.C."/>
            <person name="Voolstra C.R."/>
        </authorList>
    </citation>
    <scope>NUCLEOTIDE SEQUENCE [LARGE SCALE GENOMIC DNA]</scope>
    <source>
        <strain evidence="8 9">CCMP2467</strain>
    </source>
</reference>
<dbReference type="Proteomes" id="UP000186817">
    <property type="component" value="Unassembled WGS sequence"/>
</dbReference>
<dbReference type="GO" id="GO:0016020">
    <property type="term" value="C:membrane"/>
    <property type="evidence" value="ECO:0007669"/>
    <property type="project" value="UniProtKB-SubCell"/>
</dbReference>
<evidence type="ECO:0000256" key="2">
    <source>
        <dbReference type="ARBA" id="ARBA00022723"/>
    </source>
</evidence>
<keyword evidence="3 5" id="KW-0378">Hydrolase</keyword>
<sequence length="877" mass="96105">MNLSCSIASILSAFGLLGFIGVGYHYRPSFLNQVVGDDAEWPTKEWHETWHKSMGDRWMCKQKCAEDEECMSKCPKPWIHMEEMCTEVFDIVIRCHQGCGDDMNCHRTCPLPKCPKMAAKVKGIIQCNIDCGSDDACRDACNAPVREGVREARLCWYAAAASTSPDGLHIPVVSSKLCRKICQEVTWLVLRSIEEVTPISECHRNCGHDDECHAECPFPSCPHMKAMVETANKCHERCGPDRECHSHCPTPLMDLQMRCQALEEAQQCHDACREEEGECHHLCPKAGIWKFWHHGLDHGFHHGFQHEEGVHHDHHHDHHHHHGFHHDEGFHHEHDHGFHGFHAFHGHHGHWHHFHHEGATEQDPTSLFLRGSQLQEQVITCTHKCQSDTGCLEKCTKSWWELKKSCTEVVGMLGSSRSQRVSRKMQHIGMLSSDPPPITCDGRDAAVLPKGRAGDLDDSLEELMASLRPPPITRPASDGGAATGGALAVLQAALLPCSEPPSRGQSPGPRHQDGKADRRFPPRKPSGLGSICSPSNGRGTPQRRGDRTPSVSRIPSSTVASSPCESRGRPSPTASPPRQSASAMPLRHSPIFPSAEKAKAPWPRPARRTAFVSSASDANSEFRPYMEDGHQVVQPLHRAGSADNEELWDFFGVYDGHGGQAEVDHVEAHLHGTVRSELLAAGDAPTALVAAFKKMDSQLAMMGAWNSGCTATVALVIQQGLSRIAHVANVGDSRAVLVSPTGDSRRVSRDHRASDPDEARRVSEEGGFVRFGRVGGALSVSRSLGDHNLKGAGVSCVPDIFSFPVNDGEALLVASDGFWDALSDDDAGEALVGIVKAAVASGQAVTEYLRENTAKFLVRSAKERGSRDNILVVAIFF</sequence>
<feature type="compositionally biased region" description="Basic and acidic residues" evidence="6">
    <location>
        <begin position="510"/>
        <end position="520"/>
    </location>
</feature>
<dbReference type="Gene3D" id="3.60.40.10">
    <property type="entry name" value="PPM-type phosphatase domain"/>
    <property type="match status" value="1"/>
</dbReference>
<dbReference type="EMBL" id="LSRX01001098">
    <property type="protein sequence ID" value="OLP83716.1"/>
    <property type="molecule type" value="Genomic_DNA"/>
</dbReference>
<dbReference type="PROSITE" id="PS51746">
    <property type="entry name" value="PPM_2"/>
    <property type="match status" value="1"/>
</dbReference>
<dbReference type="OrthoDB" id="424743at2759"/>
<dbReference type="AlphaFoldDB" id="A0A1Q9CLC2"/>
<evidence type="ECO:0000313" key="9">
    <source>
        <dbReference type="Proteomes" id="UP000186817"/>
    </source>
</evidence>
<comment type="similarity">
    <text evidence="5">Belongs to the PP2C family.</text>
</comment>
<dbReference type="InterPro" id="IPR000222">
    <property type="entry name" value="PP2C_BS"/>
</dbReference>
<dbReference type="CDD" id="cd00143">
    <property type="entry name" value="PP2Cc"/>
    <property type="match status" value="1"/>
</dbReference>
<feature type="compositionally biased region" description="Polar residues" evidence="6">
    <location>
        <begin position="549"/>
        <end position="564"/>
    </location>
</feature>
<gene>
    <name evidence="8" type="primary">PTC1</name>
    <name evidence="8" type="ORF">AK812_SmicGene35495</name>
</gene>
<dbReference type="PANTHER" id="PTHR13832:SF827">
    <property type="entry name" value="PROTEIN PHOSPHATASE 1L"/>
    <property type="match status" value="1"/>
</dbReference>
<evidence type="ECO:0000259" key="7">
    <source>
        <dbReference type="PROSITE" id="PS51746"/>
    </source>
</evidence>
<organism evidence="8 9">
    <name type="scientific">Symbiodinium microadriaticum</name>
    <name type="common">Dinoflagellate</name>
    <name type="synonym">Zooxanthella microadriatica</name>
    <dbReference type="NCBI Taxonomy" id="2951"/>
    <lineage>
        <taxon>Eukaryota</taxon>
        <taxon>Sar</taxon>
        <taxon>Alveolata</taxon>
        <taxon>Dinophyceae</taxon>
        <taxon>Suessiales</taxon>
        <taxon>Symbiodiniaceae</taxon>
        <taxon>Symbiodinium</taxon>
    </lineage>
</organism>
<evidence type="ECO:0000256" key="4">
    <source>
        <dbReference type="ARBA" id="ARBA00022912"/>
    </source>
</evidence>
<feature type="domain" description="PPM-type phosphatase" evidence="7">
    <location>
        <begin position="611"/>
        <end position="877"/>
    </location>
</feature>
<keyword evidence="9" id="KW-1185">Reference proteome</keyword>
<feature type="region of interest" description="Disordered" evidence="6">
    <location>
        <begin position="497"/>
        <end position="586"/>
    </location>
</feature>
<dbReference type="SUPFAM" id="SSF81606">
    <property type="entry name" value="PP2C-like"/>
    <property type="match status" value="1"/>
</dbReference>
<feature type="region of interest" description="Disordered" evidence="6">
    <location>
        <begin position="741"/>
        <end position="761"/>
    </location>
</feature>
<name>A0A1Q9CLC2_SYMMI</name>
<dbReference type="PROSITE" id="PS01032">
    <property type="entry name" value="PPM_1"/>
    <property type="match status" value="1"/>
</dbReference>
<keyword evidence="4 5" id="KW-0904">Protein phosphatase</keyword>
<dbReference type="SMART" id="SM00331">
    <property type="entry name" value="PP2C_SIG"/>
    <property type="match status" value="1"/>
</dbReference>
<dbReference type="GO" id="GO:0004722">
    <property type="term" value="F:protein serine/threonine phosphatase activity"/>
    <property type="evidence" value="ECO:0007669"/>
    <property type="project" value="InterPro"/>
</dbReference>
<evidence type="ECO:0000256" key="3">
    <source>
        <dbReference type="ARBA" id="ARBA00022801"/>
    </source>
</evidence>
<dbReference type="PANTHER" id="PTHR13832">
    <property type="entry name" value="PROTEIN PHOSPHATASE 2C"/>
    <property type="match status" value="1"/>
</dbReference>
<proteinExistence type="inferred from homology"/>
<evidence type="ECO:0000256" key="6">
    <source>
        <dbReference type="SAM" id="MobiDB-lite"/>
    </source>
</evidence>
<dbReference type="SMART" id="SM00332">
    <property type="entry name" value="PP2Cc"/>
    <property type="match status" value="1"/>
</dbReference>
<comment type="subcellular location">
    <subcellularLocation>
        <location evidence="1">Membrane</location>
        <topology evidence="1">Peripheral membrane protein</topology>
    </subcellularLocation>
</comment>